<comment type="caution">
    <text evidence="1">The sequence shown here is derived from an EMBL/GenBank/DDBJ whole genome shotgun (WGS) entry which is preliminary data.</text>
</comment>
<protein>
    <recommendedName>
        <fullName evidence="3">DUF3102 domain-containing protein</fullName>
    </recommendedName>
</protein>
<sequence length="239" mass="26715">MAVRRTTTTATTSDRRGLDPARIRKTIERAVDHEPAGNPDHRGDALVLAGFETANPDHLAVEIGTLWSRAQEAFLTIGHRIIKARGLIEDRIRGSNAHLTPAGRRAQMNAEWRVFLGKLPFSVQIASQLECVSRALNDGKLNPAELPQNYSVAYQLTTLTDAELDAARKEGLVGPGAKRDSIIDFKRRLRRARVGRETELVQRRLRIVAEMEKMRRELLDIDRELGGSSGRIIDVQVDQ</sequence>
<accession>A0ABR7RSC3</accession>
<organism evidence="1 2">
    <name type="scientific">Teichococcus aerophilus</name>
    <dbReference type="NCBI Taxonomy" id="1224513"/>
    <lineage>
        <taxon>Bacteria</taxon>
        <taxon>Pseudomonadati</taxon>
        <taxon>Pseudomonadota</taxon>
        <taxon>Alphaproteobacteria</taxon>
        <taxon>Acetobacterales</taxon>
        <taxon>Roseomonadaceae</taxon>
        <taxon>Roseomonas</taxon>
    </lineage>
</organism>
<evidence type="ECO:0000313" key="2">
    <source>
        <dbReference type="Proteomes" id="UP000626026"/>
    </source>
</evidence>
<keyword evidence="2" id="KW-1185">Reference proteome</keyword>
<gene>
    <name evidence="1" type="ORF">IBL26_22035</name>
</gene>
<dbReference type="Proteomes" id="UP000626026">
    <property type="component" value="Unassembled WGS sequence"/>
</dbReference>
<reference evidence="1 2" key="1">
    <citation type="journal article" date="2013" name="Int. J. Syst. Evol. Microbiol.">
        <title>Roseomonas aerophila sp. nov., isolated from air.</title>
        <authorList>
            <person name="Kim S.J."/>
            <person name="Weon H.Y."/>
            <person name="Ahn J.H."/>
            <person name="Hong S.B."/>
            <person name="Seok S.J."/>
            <person name="Whang K.S."/>
            <person name="Kwon S.W."/>
        </authorList>
    </citation>
    <scope>NUCLEOTIDE SEQUENCE [LARGE SCALE GENOMIC DNA]</scope>
    <source>
        <strain evidence="1 2">NBRC 108923</strain>
    </source>
</reference>
<evidence type="ECO:0008006" key="3">
    <source>
        <dbReference type="Google" id="ProtNLM"/>
    </source>
</evidence>
<name>A0ABR7RSC3_9PROT</name>
<evidence type="ECO:0000313" key="1">
    <source>
        <dbReference type="EMBL" id="MBC9209540.1"/>
    </source>
</evidence>
<dbReference type="RefSeq" id="WP_187786674.1">
    <property type="nucleotide sequence ID" value="NZ_JACTVA010000059.1"/>
</dbReference>
<dbReference type="EMBL" id="JACTVA010000059">
    <property type="protein sequence ID" value="MBC9209540.1"/>
    <property type="molecule type" value="Genomic_DNA"/>
</dbReference>
<proteinExistence type="predicted"/>